<keyword evidence="5" id="KW-0479">Metal-binding</keyword>
<dbReference type="FunFam" id="3.30.540.10:FF:000003">
    <property type="entry name" value="Inositol-1-monophosphatase"/>
    <property type="match status" value="1"/>
</dbReference>
<sequence length="263" mass="28925">MRQPEINIAEKAAFKAGGVLLRLQKQVHSLHVVKKRDNDFASIADHAAEQAVIEVITKAYPDHAILAEEGGLIGNQNADHIWIVDPLDGTTNFLHGIPHYCISIALEIKGVIQHALIHDPVRDETFYASLGQGAYLNDTRLRVDPKAELKNAVIATGFPFRKRTVFNRYMLQFKSIFKSVGDIRRAGSAALDLAYVAAGRVDGFWEMGLEKWDMAAGALIVSEAGGNCMDFKLKKDYLESGNIIAGNLNIIVALQNKIKTSMA</sequence>
<dbReference type="GO" id="GO:0006020">
    <property type="term" value="P:inositol metabolic process"/>
    <property type="evidence" value="ECO:0007669"/>
    <property type="project" value="TreeGrafter"/>
</dbReference>
<keyword evidence="6 8" id="KW-0378">Hydrolase</keyword>
<comment type="cofactor">
    <cofactor evidence="2">
        <name>Mg(2+)</name>
        <dbReference type="ChEBI" id="CHEBI:18420"/>
    </cofactor>
</comment>
<dbReference type="EC" id="3.1.3.25" evidence="4"/>
<gene>
    <name evidence="8" type="ORF">MNBD_GAMMA01-1691</name>
</gene>
<protein>
    <recommendedName>
        <fullName evidence="4">inositol-phosphate phosphatase</fullName>
        <ecNumber evidence="4">3.1.3.25</ecNumber>
    </recommendedName>
</protein>
<name>A0A3B0V450_9ZZZZ</name>
<dbReference type="InterPro" id="IPR020583">
    <property type="entry name" value="Inositol_monoP_metal-BS"/>
</dbReference>
<dbReference type="Gene3D" id="3.40.190.80">
    <property type="match status" value="1"/>
</dbReference>
<evidence type="ECO:0000256" key="3">
    <source>
        <dbReference type="ARBA" id="ARBA00009759"/>
    </source>
</evidence>
<evidence type="ECO:0000313" key="8">
    <source>
        <dbReference type="EMBL" id="VAW33532.1"/>
    </source>
</evidence>
<dbReference type="AlphaFoldDB" id="A0A3B0V450"/>
<evidence type="ECO:0000256" key="6">
    <source>
        <dbReference type="ARBA" id="ARBA00022801"/>
    </source>
</evidence>
<reference evidence="8" key="1">
    <citation type="submission" date="2018-06" db="EMBL/GenBank/DDBJ databases">
        <authorList>
            <person name="Zhirakovskaya E."/>
        </authorList>
    </citation>
    <scope>NUCLEOTIDE SEQUENCE</scope>
</reference>
<dbReference type="InterPro" id="IPR033942">
    <property type="entry name" value="IMPase"/>
</dbReference>
<keyword evidence="7" id="KW-0460">Magnesium</keyword>
<proteinExistence type="inferred from homology"/>
<dbReference type="InterPro" id="IPR022337">
    <property type="entry name" value="Inositol_monophosphatase_SuhB"/>
</dbReference>
<dbReference type="CDD" id="cd01639">
    <property type="entry name" value="IMPase"/>
    <property type="match status" value="1"/>
</dbReference>
<dbReference type="GO" id="GO:0008934">
    <property type="term" value="F:inositol monophosphate 1-phosphatase activity"/>
    <property type="evidence" value="ECO:0007669"/>
    <property type="project" value="InterPro"/>
</dbReference>
<dbReference type="SUPFAM" id="SSF56655">
    <property type="entry name" value="Carbohydrate phosphatase"/>
    <property type="match status" value="1"/>
</dbReference>
<organism evidence="8">
    <name type="scientific">hydrothermal vent metagenome</name>
    <dbReference type="NCBI Taxonomy" id="652676"/>
    <lineage>
        <taxon>unclassified sequences</taxon>
        <taxon>metagenomes</taxon>
        <taxon>ecological metagenomes</taxon>
    </lineage>
</organism>
<evidence type="ECO:0000256" key="5">
    <source>
        <dbReference type="ARBA" id="ARBA00022723"/>
    </source>
</evidence>
<dbReference type="EMBL" id="UOEW01000037">
    <property type="protein sequence ID" value="VAW33532.1"/>
    <property type="molecule type" value="Genomic_DNA"/>
</dbReference>
<comment type="catalytic activity">
    <reaction evidence="1">
        <text>a myo-inositol phosphate + H2O = myo-inositol + phosphate</text>
        <dbReference type="Rhea" id="RHEA:24056"/>
        <dbReference type="ChEBI" id="CHEBI:15377"/>
        <dbReference type="ChEBI" id="CHEBI:17268"/>
        <dbReference type="ChEBI" id="CHEBI:43474"/>
        <dbReference type="ChEBI" id="CHEBI:84139"/>
        <dbReference type="EC" id="3.1.3.25"/>
    </reaction>
</comment>
<dbReference type="PRINTS" id="PR01959">
    <property type="entry name" value="SBIMPHPHTASE"/>
</dbReference>
<evidence type="ECO:0000256" key="1">
    <source>
        <dbReference type="ARBA" id="ARBA00001033"/>
    </source>
</evidence>
<comment type="similarity">
    <text evidence="3">Belongs to the inositol monophosphatase superfamily.</text>
</comment>
<dbReference type="InterPro" id="IPR020550">
    <property type="entry name" value="Inositol_monophosphatase_CS"/>
</dbReference>
<evidence type="ECO:0000256" key="4">
    <source>
        <dbReference type="ARBA" id="ARBA00013106"/>
    </source>
</evidence>
<dbReference type="Gene3D" id="3.30.540.10">
    <property type="entry name" value="Fructose-1,6-Bisphosphatase, subunit A, domain 1"/>
    <property type="match status" value="1"/>
</dbReference>
<dbReference type="PANTHER" id="PTHR20854:SF4">
    <property type="entry name" value="INOSITOL-1-MONOPHOSPHATASE-RELATED"/>
    <property type="match status" value="1"/>
</dbReference>
<evidence type="ECO:0000256" key="7">
    <source>
        <dbReference type="ARBA" id="ARBA00022842"/>
    </source>
</evidence>
<dbReference type="PROSITE" id="PS00630">
    <property type="entry name" value="IMP_2"/>
    <property type="match status" value="1"/>
</dbReference>
<dbReference type="PROSITE" id="PS00629">
    <property type="entry name" value="IMP_1"/>
    <property type="match status" value="1"/>
</dbReference>
<dbReference type="PANTHER" id="PTHR20854">
    <property type="entry name" value="INOSITOL MONOPHOSPHATASE"/>
    <property type="match status" value="1"/>
</dbReference>
<dbReference type="GO" id="GO:0046854">
    <property type="term" value="P:phosphatidylinositol phosphate biosynthetic process"/>
    <property type="evidence" value="ECO:0007669"/>
    <property type="project" value="InterPro"/>
</dbReference>
<dbReference type="Pfam" id="PF00459">
    <property type="entry name" value="Inositol_P"/>
    <property type="match status" value="1"/>
</dbReference>
<dbReference type="InterPro" id="IPR000760">
    <property type="entry name" value="Inositol_monophosphatase-like"/>
</dbReference>
<evidence type="ECO:0000256" key="2">
    <source>
        <dbReference type="ARBA" id="ARBA00001946"/>
    </source>
</evidence>
<dbReference type="PRINTS" id="PR00377">
    <property type="entry name" value="IMPHPHTASES"/>
</dbReference>
<dbReference type="GO" id="GO:0046872">
    <property type="term" value="F:metal ion binding"/>
    <property type="evidence" value="ECO:0007669"/>
    <property type="project" value="UniProtKB-KW"/>
</dbReference>
<dbReference type="GO" id="GO:0007165">
    <property type="term" value="P:signal transduction"/>
    <property type="evidence" value="ECO:0007669"/>
    <property type="project" value="TreeGrafter"/>
</dbReference>
<accession>A0A3B0V450</accession>